<evidence type="ECO:0000256" key="5">
    <source>
        <dbReference type="ARBA" id="ARBA00022801"/>
    </source>
</evidence>
<dbReference type="PANTHER" id="PTHR20854">
    <property type="entry name" value="INOSITOL MONOPHOSPHATASE"/>
    <property type="match status" value="1"/>
</dbReference>
<keyword evidence="7 9" id="KW-0460">Magnesium</keyword>
<dbReference type="GO" id="GO:0046872">
    <property type="term" value="F:metal ion binding"/>
    <property type="evidence" value="ECO:0007669"/>
    <property type="project" value="UniProtKB-KW"/>
</dbReference>
<proteinExistence type="inferred from homology"/>
<keyword evidence="6" id="KW-0805">Transcription regulation</keyword>
<feature type="binding site" evidence="9">
    <location>
        <position position="67"/>
    </location>
    <ligand>
        <name>Mg(2+)</name>
        <dbReference type="ChEBI" id="CHEBI:18420"/>
        <label>1</label>
        <note>catalytic</note>
    </ligand>
</feature>
<dbReference type="InterPro" id="IPR020583">
    <property type="entry name" value="Inositol_monoP_metal-BS"/>
</dbReference>
<feature type="binding site" evidence="9">
    <location>
        <position position="89"/>
    </location>
    <ligand>
        <name>Mg(2+)</name>
        <dbReference type="ChEBI" id="CHEBI:18420"/>
        <label>1</label>
        <note>catalytic</note>
    </ligand>
</feature>
<dbReference type="InterPro" id="IPR020550">
    <property type="entry name" value="Inositol_monophosphatase_CS"/>
</dbReference>
<dbReference type="KEGG" id="ntg:NSCAC_1474"/>
<evidence type="ECO:0000256" key="10">
    <source>
        <dbReference type="RuleBase" id="RU364068"/>
    </source>
</evidence>
<dbReference type="GO" id="GO:0008934">
    <property type="term" value="F:inositol monophosphate 1-phosphatase activity"/>
    <property type="evidence" value="ECO:0007669"/>
    <property type="project" value="InterPro"/>
</dbReference>
<dbReference type="AlphaFoldDB" id="A0A7G1QAZ5"/>
<gene>
    <name evidence="11" type="primary">suhB</name>
    <name evidence="11" type="ORF">NSCAC_1474</name>
</gene>
<dbReference type="Pfam" id="PF00459">
    <property type="entry name" value="Inositol_P"/>
    <property type="match status" value="1"/>
</dbReference>
<evidence type="ECO:0000313" key="11">
    <source>
        <dbReference type="EMBL" id="CAB1277045.1"/>
    </source>
</evidence>
<comment type="cofactor">
    <cofactor evidence="2 9 10">
        <name>Mg(2+)</name>
        <dbReference type="ChEBI" id="CHEBI:18420"/>
    </cofactor>
</comment>
<dbReference type="PANTHER" id="PTHR20854:SF4">
    <property type="entry name" value="INOSITOL-1-MONOPHOSPHATASE-RELATED"/>
    <property type="match status" value="1"/>
</dbReference>
<dbReference type="FunFam" id="3.30.540.10:FF:000003">
    <property type="entry name" value="Inositol-1-monophosphatase"/>
    <property type="match status" value="1"/>
</dbReference>
<feature type="binding site" evidence="9">
    <location>
        <position position="88"/>
    </location>
    <ligand>
        <name>Mg(2+)</name>
        <dbReference type="ChEBI" id="CHEBI:18420"/>
        <label>1</label>
        <note>catalytic</note>
    </ligand>
</feature>
<dbReference type="RefSeq" id="WP_197744143.1">
    <property type="nucleotide sequence ID" value="NZ_LR778175.1"/>
</dbReference>
<evidence type="ECO:0000256" key="4">
    <source>
        <dbReference type="ARBA" id="ARBA00022723"/>
    </source>
</evidence>
<evidence type="ECO:0000256" key="1">
    <source>
        <dbReference type="ARBA" id="ARBA00001033"/>
    </source>
</evidence>
<protein>
    <recommendedName>
        <fullName evidence="10">Inositol-1-monophosphatase</fullName>
        <ecNumber evidence="10">3.1.3.25</ecNumber>
    </recommendedName>
</protein>
<sequence>MHPLLNIATQAARNAGNIIVRSLDRVNHLEITEKGRNDFVSDVDRFAEQEIIRTIHKAYPHHNILAEEGGEQTGHNNKEEVTWIIDPLDGTTNFLHGFPQFSISIGITYQGQLQHGLVYDPLRQEIFTASKGSGAFLNDRRVRVSKQQGLEGALLGTGFPFKKQHYLDTYLTTFKALFPHVSDIRRPGSAALDLAYVASGRLDGFWEMDLAPWDIAAGILLIREAGGFVTDFAGDHNYFTTGNVIAGTPSVHKEIYQIIYPLLE</sequence>
<dbReference type="Gene3D" id="3.40.190.80">
    <property type="match status" value="1"/>
</dbReference>
<comment type="catalytic activity">
    <reaction evidence="1 10">
        <text>a myo-inositol phosphate + H2O = myo-inositol + phosphate</text>
        <dbReference type="Rhea" id="RHEA:24056"/>
        <dbReference type="ChEBI" id="CHEBI:15377"/>
        <dbReference type="ChEBI" id="CHEBI:17268"/>
        <dbReference type="ChEBI" id="CHEBI:43474"/>
        <dbReference type="ChEBI" id="CHEBI:84139"/>
        <dbReference type="EC" id="3.1.3.25"/>
    </reaction>
</comment>
<dbReference type="FunFam" id="3.40.190.80:FF:000002">
    <property type="entry name" value="Inositol-1-monophosphatase"/>
    <property type="match status" value="1"/>
</dbReference>
<name>A0A7G1QAZ5_9GAMM</name>
<dbReference type="CDD" id="cd01639">
    <property type="entry name" value="IMPase"/>
    <property type="match status" value="1"/>
</dbReference>
<evidence type="ECO:0000256" key="7">
    <source>
        <dbReference type="ARBA" id="ARBA00022842"/>
    </source>
</evidence>
<dbReference type="GO" id="GO:0007165">
    <property type="term" value="P:signal transduction"/>
    <property type="evidence" value="ECO:0007669"/>
    <property type="project" value="TreeGrafter"/>
</dbReference>
<evidence type="ECO:0000256" key="6">
    <source>
        <dbReference type="ARBA" id="ARBA00022814"/>
    </source>
</evidence>
<dbReference type="InterPro" id="IPR022337">
    <property type="entry name" value="Inositol_monophosphatase_SuhB"/>
</dbReference>
<evidence type="ECO:0000256" key="9">
    <source>
        <dbReference type="PIRSR" id="PIRSR600760-2"/>
    </source>
</evidence>
<dbReference type="GO" id="GO:0031564">
    <property type="term" value="P:transcription antitermination"/>
    <property type="evidence" value="ECO:0007669"/>
    <property type="project" value="UniProtKB-KW"/>
</dbReference>
<accession>A0A7G1QAZ5</accession>
<dbReference type="EMBL" id="LR778175">
    <property type="protein sequence ID" value="CAB1277045.1"/>
    <property type="molecule type" value="Genomic_DNA"/>
</dbReference>
<dbReference type="EC" id="3.1.3.25" evidence="10"/>
<evidence type="ECO:0000256" key="2">
    <source>
        <dbReference type="ARBA" id="ARBA00001946"/>
    </source>
</evidence>
<organism evidence="11 12">
    <name type="scientific">Candidatus Nitrosacidococcus tergens</name>
    <dbReference type="NCBI Taxonomy" id="553981"/>
    <lineage>
        <taxon>Bacteria</taxon>
        <taxon>Pseudomonadati</taxon>
        <taxon>Pseudomonadota</taxon>
        <taxon>Gammaproteobacteria</taxon>
        <taxon>Chromatiales</taxon>
        <taxon>Chromatiaceae</taxon>
        <taxon>Candidatus Nitrosacidococcus</taxon>
    </lineage>
</organism>
<dbReference type="SUPFAM" id="SSF56655">
    <property type="entry name" value="Carbohydrate phosphatase"/>
    <property type="match status" value="1"/>
</dbReference>
<dbReference type="Gene3D" id="3.30.540.10">
    <property type="entry name" value="Fructose-1,6-Bisphosphatase, subunit A, domain 1"/>
    <property type="match status" value="1"/>
</dbReference>
<dbReference type="PRINTS" id="PR00377">
    <property type="entry name" value="IMPHPHTASES"/>
</dbReference>
<evidence type="ECO:0000256" key="3">
    <source>
        <dbReference type="ARBA" id="ARBA00009759"/>
    </source>
</evidence>
<keyword evidence="12" id="KW-1185">Reference proteome</keyword>
<dbReference type="PROSITE" id="PS00629">
    <property type="entry name" value="IMP_1"/>
    <property type="match status" value="1"/>
</dbReference>
<evidence type="ECO:0000313" key="12">
    <source>
        <dbReference type="Proteomes" id="UP000516072"/>
    </source>
</evidence>
<dbReference type="PROSITE" id="PS00630">
    <property type="entry name" value="IMP_2"/>
    <property type="match status" value="1"/>
</dbReference>
<feature type="binding site" evidence="9">
    <location>
        <position position="86"/>
    </location>
    <ligand>
        <name>Mg(2+)</name>
        <dbReference type="ChEBI" id="CHEBI:18420"/>
        <label>1</label>
        <note>catalytic</note>
    </ligand>
</feature>
<comment type="similarity">
    <text evidence="3 10">Belongs to the inositol monophosphatase superfamily.</text>
</comment>
<evidence type="ECO:0000256" key="8">
    <source>
        <dbReference type="ARBA" id="ARBA00058693"/>
    </source>
</evidence>
<dbReference type="GO" id="GO:0006020">
    <property type="term" value="P:inositol metabolic process"/>
    <property type="evidence" value="ECO:0007669"/>
    <property type="project" value="TreeGrafter"/>
</dbReference>
<dbReference type="InterPro" id="IPR000760">
    <property type="entry name" value="Inositol_monophosphatase-like"/>
</dbReference>
<dbReference type="GO" id="GO:0046854">
    <property type="term" value="P:phosphatidylinositol phosphate biosynthetic process"/>
    <property type="evidence" value="ECO:0007669"/>
    <property type="project" value="InterPro"/>
</dbReference>
<reference evidence="11 12" key="1">
    <citation type="submission" date="2020-03" db="EMBL/GenBank/DDBJ databases">
        <authorList>
            <person name="Picone N."/>
        </authorList>
    </citation>
    <scope>NUCLEOTIDE SEQUENCE [LARGE SCALE GENOMIC DNA]</scope>
    <source>
        <strain evidence="11">NSCAC1</strain>
    </source>
</reference>
<keyword evidence="6" id="KW-0889">Transcription antitermination</keyword>
<dbReference type="Proteomes" id="UP000516072">
    <property type="component" value="Chromosome"/>
</dbReference>
<keyword evidence="6" id="KW-0804">Transcription</keyword>
<feature type="binding site" evidence="9">
    <location>
        <position position="214"/>
    </location>
    <ligand>
        <name>Mg(2+)</name>
        <dbReference type="ChEBI" id="CHEBI:18420"/>
        <label>1</label>
        <note>catalytic</note>
    </ligand>
</feature>
<dbReference type="PRINTS" id="PR01959">
    <property type="entry name" value="SBIMPHPHTASE"/>
</dbReference>
<comment type="function">
    <text evidence="8">Part of the processive rRNA transcription and antitermination complex (rrnTAC). The complex forms an RNA-chaperone ring around the RNA exit tunnel of RNA polymerase (RNAP). It supports rapid transcription and antitermination of rRNA operons, cotranscriptional rRNA folding, and annealing of distal rRNA regions to allow correct ribosome biogenesis. This subunit may play a central role in organizing the structure.</text>
</comment>
<keyword evidence="5 10" id="KW-0378">Hydrolase</keyword>
<keyword evidence="4 9" id="KW-0479">Metal-binding</keyword>
<dbReference type="InterPro" id="IPR033942">
    <property type="entry name" value="IMPase"/>
</dbReference>